<dbReference type="Proteomes" id="UP000612899">
    <property type="component" value="Unassembled WGS sequence"/>
</dbReference>
<evidence type="ECO:0000313" key="1">
    <source>
        <dbReference type="EMBL" id="GIH11505.1"/>
    </source>
</evidence>
<organism evidence="1 2">
    <name type="scientific">Rhizocola hellebori</name>
    <dbReference type="NCBI Taxonomy" id="1392758"/>
    <lineage>
        <taxon>Bacteria</taxon>
        <taxon>Bacillati</taxon>
        <taxon>Actinomycetota</taxon>
        <taxon>Actinomycetes</taxon>
        <taxon>Micromonosporales</taxon>
        <taxon>Micromonosporaceae</taxon>
        <taxon>Rhizocola</taxon>
    </lineage>
</organism>
<dbReference type="EMBL" id="BONY01000137">
    <property type="protein sequence ID" value="GIH11505.1"/>
    <property type="molecule type" value="Genomic_DNA"/>
</dbReference>
<gene>
    <name evidence="1" type="ORF">Rhe02_95720</name>
</gene>
<protein>
    <submittedName>
        <fullName evidence="1">Uncharacterized protein</fullName>
    </submittedName>
</protein>
<evidence type="ECO:0000313" key="2">
    <source>
        <dbReference type="Proteomes" id="UP000612899"/>
    </source>
</evidence>
<sequence>MSRLHPAACGLLTLVDNTLARTGCRDDHPIWPLLREGGRLPGDALTCAAGWLPDELHTRADLLAQQRESEADVATALTESAGWEGEASAAFHARLASARHDLTRLDETGRLMHDWFTDLASYLDQARLRLAHILSRALKSSEAVTLKVGPALVGVTPSAQAEAAATIGATVLAEVNYFWQGSLTLSRHWSTRIDAAASATLAHASSPSAPSPTTLRADL</sequence>
<keyword evidence="2" id="KW-1185">Reference proteome</keyword>
<dbReference type="AlphaFoldDB" id="A0A8J3QIJ4"/>
<proteinExistence type="predicted"/>
<accession>A0A8J3QIJ4</accession>
<name>A0A8J3QIJ4_9ACTN</name>
<comment type="caution">
    <text evidence="1">The sequence shown here is derived from an EMBL/GenBank/DDBJ whole genome shotgun (WGS) entry which is preliminary data.</text>
</comment>
<reference evidence="1" key="1">
    <citation type="submission" date="2021-01" db="EMBL/GenBank/DDBJ databases">
        <title>Whole genome shotgun sequence of Rhizocola hellebori NBRC 109834.</title>
        <authorList>
            <person name="Komaki H."/>
            <person name="Tamura T."/>
        </authorList>
    </citation>
    <scope>NUCLEOTIDE SEQUENCE</scope>
    <source>
        <strain evidence="1">NBRC 109834</strain>
    </source>
</reference>